<gene>
    <name evidence="9" type="ORF">STRUR_1039</name>
</gene>
<keyword evidence="5 7" id="KW-1133">Transmembrane helix</keyword>
<dbReference type="Proteomes" id="UP000005388">
    <property type="component" value="Unassembled WGS sequence"/>
</dbReference>
<dbReference type="PANTHER" id="PTHR43394">
    <property type="entry name" value="ATP-DEPENDENT PERMEASE MDL1, MITOCHONDRIAL"/>
    <property type="match status" value="1"/>
</dbReference>
<dbReference type="SMART" id="SM00382">
    <property type="entry name" value="AAA"/>
    <property type="match status" value="1"/>
</dbReference>
<evidence type="ECO:0000256" key="1">
    <source>
        <dbReference type="ARBA" id="ARBA00004651"/>
    </source>
</evidence>
<reference evidence="9 10" key="1">
    <citation type="journal article" date="2014" name="Int. J. Syst. Evol. Microbiol.">
        <title>Phylogenomics and the dynamic genome evolution of the genus Streptococcus.</title>
        <authorList>
            <consortium name="The Broad Institute Genome Sequencing Platform"/>
            <person name="Richards V.P."/>
            <person name="Palmer S.R."/>
            <person name="Pavinski Bitar P.D."/>
            <person name="Qin X."/>
            <person name="Weinstock G.M."/>
            <person name="Highlander S.K."/>
            <person name="Town C.D."/>
            <person name="Burne R.A."/>
            <person name="Stanhope M.J."/>
        </authorList>
    </citation>
    <scope>NUCLEOTIDE SEQUENCE [LARGE SCALE GENOMIC DNA]</scope>
    <source>
        <strain evidence="9 10">2285-97</strain>
    </source>
</reference>
<comment type="subcellular location">
    <subcellularLocation>
        <location evidence="1">Cell membrane</location>
        <topology evidence="1">Multi-pass membrane protein</topology>
    </subcellularLocation>
</comment>
<protein>
    <submittedName>
        <fullName evidence="9">ABC transporter, ATP-binding protein</fullName>
    </submittedName>
</protein>
<dbReference type="Pfam" id="PF00005">
    <property type="entry name" value="ABC_tran"/>
    <property type="match status" value="1"/>
</dbReference>
<keyword evidence="3" id="KW-0547">Nucleotide-binding</keyword>
<dbReference type="GO" id="GO:0005524">
    <property type="term" value="F:ATP binding"/>
    <property type="evidence" value="ECO:0007669"/>
    <property type="project" value="UniProtKB-KW"/>
</dbReference>
<name>G5KFN2_9STRE</name>
<dbReference type="InterPro" id="IPR039421">
    <property type="entry name" value="Type_1_exporter"/>
</dbReference>
<dbReference type="CDD" id="cd03228">
    <property type="entry name" value="ABCC_MRP_Like"/>
    <property type="match status" value="1"/>
</dbReference>
<dbReference type="GO" id="GO:0005886">
    <property type="term" value="C:plasma membrane"/>
    <property type="evidence" value="ECO:0007669"/>
    <property type="project" value="UniProtKB-SubCell"/>
</dbReference>
<dbReference type="Gene3D" id="3.40.50.300">
    <property type="entry name" value="P-loop containing nucleotide triphosphate hydrolases"/>
    <property type="match status" value="1"/>
</dbReference>
<dbReference type="PANTHER" id="PTHR43394:SF1">
    <property type="entry name" value="ATP-BINDING CASSETTE SUB-FAMILY B MEMBER 10, MITOCHONDRIAL"/>
    <property type="match status" value="1"/>
</dbReference>
<dbReference type="InterPro" id="IPR036640">
    <property type="entry name" value="ABC1_TM_sf"/>
</dbReference>
<keyword evidence="4 9" id="KW-0067">ATP-binding</keyword>
<dbReference type="InterPro" id="IPR003593">
    <property type="entry name" value="AAA+_ATPase"/>
</dbReference>
<evidence type="ECO:0000259" key="8">
    <source>
        <dbReference type="PROSITE" id="PS50893"/>
    </source>
</evidence>
<organism evidence="9 10">
    <name type="scientific">Streptococcus urinalis 2285-97</name>
    <dbReference type="NCBI Taxonomy" id="764291"/>
    <lineage>
        <taxon>Bacteria</taxon>
        <taxon>Bacillati</taxon>
        <taxon>Bacillota</taxon>
        <taxon>Bacilli</taxon>
        <taxon>Lactobacillales</taxon>
        <taxon>Streptococcaceae</taxon>
        <taxon>Streptococcus</taxon>
    </lineage>
</organism>
<comment type="caution">
    <text evidence="9">The sequence shown here is derived from an EMBL/GenBank/DDBJ whole genome shotgun (WGS) entry which is preliminary data.</text>
</comment>
<dbReference type="GO" id="GO:0016887">
    <property type="term" value="F:ATP hydrolysis activity"/>
    <property type="evidence" value="ECO:0007669"/>
    <property type="project" value="InterPro"/>
</dbReference>
<evidence type="ECO:0000256" key="6">
    <source>
        <dbReference type="ARBA" id="ARBA00023136"/>
    </source>
</evidence>
<sequence length="359" mass="41073">MFIDSLNGMYDLVQFHWELRRFSEILQKSQKVNHSERDLSTIHYIQQVITYFCLAISLLVFSIVVLIGINTGHINLENGIILVIVFTSSFAPFLELSRLPLGLKKALNAAEHILKIVEEVMPIKKGHHQLDQMKSIIFEDVTFSYPNRSRDVIRNLNLIVEKPIIIGIKGQSGAGKTTIMKLIMRWYDKQIGNLYLNDFEIETLDPRKLQNKIAFVPQVPKLFHQTLRENLVFANNKISDQAIFEMASDLDLTDKLLSLPHGLDTVLDGKIVFSDGEKQRLEILRALIKDADCYLFDEPTANLDSLNEARFLKVVNKYCKGIVIIISHRASTLSVADKILTLNQNKLEEVIRENEQIES</sequence>
<dbReference type="GO" id="GO:0015421">
    <property type="term" value="F:ABC-type oligopeptide transporter activity"/>
    <property type="evidence" value="ECO:0007669"/>
    <property type="project" value="TreeGrafter"/>
</dbReference>
<evidence type="ECO:0000256" key="7">
    <source>
        <dbReference type="SAM" id="Phobius"/>
    </source>
</evidence>
<dbReference type="InterPro" id="IPR003439">
    <property type="entry name" value="ABC_transporter-like_ATP-bd"/>
</dbReference>
<evidence type="ECO:0000256" key="2">
    <source>
        <dbReference type="ARBA" id="ARBA00022692"/>
    </source>
</evidence>
<dbReference type="EMBL" id="AEUZ02000001">
    <property type="protein sequence ID" value="EHJ57549.1"/>
    <property type="molecule type" value="Genomic_DNA"/>
</dbReference>
<proteinExistence type="predicted"/>
<evidence type="ECO:0000256" key="3">
    <source>
        <dbReference type="ARBA" id="ARBA00022741"/>
    </source>
</evidence>
<dbReference type="SUPFAM" id="SSF90123">
    <property type="entry name" value="ABC transporter transmembrane region"/>
    <property type="match status" value="1"/>
</dbReference>
<evidence type="ECO:0000313" key="10">
    <source>
        <dbReference type="Proteomes" id="UP000005388"/>
    </source>
</evidence>
<dbReference type="SUPFAM" id="SSF52540">
    <property type="entry name" value="P-loop containing nucleoside triphosphate hydrolases"/>
    <property type="match status" value="1"/>
</dbReference>
<keyword evidence="6 7" id="KW-0472">Membrane</keyword>
<keyword evidence="10" id="KW-1185">Reference proteome</keyword>
<dbReference type="eggNOG" id="COG1132">
    <property type="taxonomic scope" value="Bacteria"/>
</dbReference>
<evidence type="ECO:0000256" key="5">
    <source>
        <dbReference type="ARBA" id="ARBA00022989"/>
    </source>
</evidence>
<dbReference type="PROSITE" id="PS50893">
    <property type="entry name" value="ABC_TRANSPORTER_2"/>
    <property type="match status" value="1"/>
</dbReference>
<evidence type="ECO:0000256" key="4">
    <source>
        <dbReference type="ARBA" id="ARBA00022840"/>
    </source>
</evidence>
<feature type="transmembrane region" description="Helical" evidence="7">
    <location>
        <begin position="48"/>
        <end position="67"/>
    </location>
</feature>
<dbReference type="Gene3D" id="1.20.1560.10">
    <property type="entry name" value="ABC transporter type 1, transmembrane domain"/>
    <property type="match status" value="1"/>
</dbReference>
<dbReference type="AlphaFoldDB" id="G5KFN2"/>
<dbReference type="STRING" id="764291.STRUR_1039"/>
<accession>G5KFN2</accession>
<dbReference type="RefSeq" id="WP_006740252.1">
    <property type="nucleotide sequence ID" value="NZ_AEUZ02000001.1"/>
</dbReference>
<keyword evidence="2 7" id="KW-0812">Transmembrane</keyword>
<dbReference type="InterPro" id="IPR027417">
    <property type="entry name" value="P-loop_NTPase"/>
</dbReference>
<feature type="domain" description="ABC transporter" evidence="8">
    <location>
        <begin position="136"/>
        <end position="359"/>
    </location>
</feature>
<feature type="transmembrane region" description="Helical" evidence="7">
    <location>
        <begin position="79"/>
        <end position="96"/>
    </location>
</feature>
<evidence type="ECO:0000313" key="9">
    <source>
        <dbReference type="EMBL" id="EHJ57549.1"/>
    </source>
</evidence>